<dbReference type="Proteomes" id="UP000282076">
    <property type="component" value="Unassembled WGS sequence"/>
</dbReference>
<dbReference type="Pfam" id="PF00753">
    <property type="entry name" value="Lactamase_B"/>
    <property type="match status" value="1"/>
</dbReference>
<proteinExistence type="predicted"/>
<dbReference type="SMART" id="SM00849">
    <property type="entry name" value="Lactamase_B"/>
    <property type="match status" value="1"/>
</dbReference>
<evidence type="ECO:0000313" key="5">
    <source>
        <dbReference type="EMBL" id="RKP48082.1"/>
    </source>
</evidence>
<dbReference type="InterPro" id="IPR036866">
    <property type="entry name" value="RibonucZ/Hydroxyglut_hydro"/>
</dbReference>
<keyword evidence="5" id="KW-0378">Hydrolase</keyword>
<evidence type="ECO:0000256" key="1">
    <source>
        <dbReference type="ARBA" id="ARBA00034221"/>
    </source>
</evidence>
<dbReference type="OrthoDB" id="9802248at2"/>
<comment type="function">
    <text evidence="2">Counteracts the endogenous Pycsar antiviral defense system. Phosphodiesterase that enables metal-dependent hydrolysis of host cyclic nucleotide Pycsar defense signals such as cCMP and cUMP.</text>
</comment>
<evidence type="ECO:0000259" key="4">
    <source>
        <dbReference type="SMART" id="SM00849"/>
    </source>
</evidence>
<dbReference type="PANTHER" id="PTHR42951">
    <property type="entry name" value="METALLO-BETA-LACTAMASE DOMAIN-CONTAINING"/>
    <property type="match status" value="1"/>
</dbReference>
<dbReference type="EMBL" id="RBZM01000010">
    <property type="protein sequence ID" value="RKP48082.1"/>
    <property type="molecule type" value="Genomic_DNA"/>
</dbReference>
<dbReference type="PANTHER" id="PTHR42951:SF15">
    <property type="entry name" value="METALLO-BETA-LACTAMASE SUPERFAMILY PROTEIN"/>
    <property type="match status" value="1"/>
</dbReference>
<comment type="catalytic activity">
    <reaction evidence="3">
        <text>3',5'-cyclic UMP + H2O = UMP + H(+)</text>
        <dbReference type="Rhea" id="RHEA:70575"/>
        <dbReference type="ChEBI" id="CHEBI:15377"/>
        <dbReference type="ChEBI" id="CHEBI:15378"/>
        <dbReference type="ChEBI" id="CHEBI:57865"/>
        <dbReference type="ChEBI" id="CHEBI:184387"/>
    </reaction>
    <physiologicalReaction direction="left-to-right" evidence="3">
        <dbReference type="Rhea" id="RHEA:70576"/>
    </physiologicalReaction>
</comment>
<dbReference type="Gene3D" id="3.60.15.10">
    <property type="entry name" value="Ribonuclease Z/Hydroxyacylglutathione hydrolase-like"/>
    <property type="match status" value="1"/>
</dbReference>
<evidence type="ECO:0000256" key="2">
    <source>
        <dbReference type="ARBA" id="ARBA00034301"/>
    </source>
</evidence>
<name>A0A494XDX9_9BACL</name>
<feature type="domain" description="Metallo-beta-lactamase" evidence="4">
    <location>
        <begin position="20"/>
        <end position="228"/>
    </location>
</feature>
<evidence type="ECO:0000313" key="6">
    <source>
        <dbReference type="Proteomes" id="UP000282076"/>
    </source>
</evidence>
<dbReference type="InterPro" id="IPR001279">
    <property type="entry name" value="Metallo-B-lactamas"/>
</dbReference>
<sequence>MAPGIATLDISAPVMGRVDTVHLALLWDDQDVVLVDTGFPRQLDSLQEEIKRCGVPIERLNRIVLTHQDIDHIGNLPDLLKRISTPIEVLAHPDEKPYIEGERRLIRFTDEAIASIDRMPSQVPESFKQGLKALMLNPPSAPVDRTISGGETLPWCGEIDVIDTPGHTPGHIGLYHKPSRTLIAGDSLTVVDGDLRGPDPVSTLDMPTALASLRRLLELEIDTVVCYHGGVFKGPIHDRLSSIIQA</sequence>
<gene>
    <name evidence="5" type="ORF">D7Z26_22570</name>
</gene>
<dbReference type="AlphaFoldDB" id="A0A494XDX9"/>
<dbReference type="CDD" id="cd07721">
    <property type="entry name" value="yflN-like_MBL-fold"/>
    <property type="match status" value="1"/>
</dbReference>
<dbReference type="SUPFAM" id="SSF56281">
    <property type="entry name" value="Metallo-hydrolase/oxidoreductase"/>
    <property type="match status" value="1"/>
</dbReference>
<reference evidence="5 6" key="1">
    <citation type="submission" date="2018-10" db="EMBL/GenBank/DDBJ databases">
        <title>Cohnella sp. M2MS4P-1, whole genome shotgun sequence.</title>
        <authorList>
            <person name="Tuo L."/>
        </authorList>
    </citation>
    <scope>NUCLEOTIDE SEQUENCE [LARGE SCALE GENOMIC DNA]</scope>
    <source>
        <strain evidence="5 6">M2MS4P-1</strain>
    </source>
</reference>
<protein>
    <submittedName>
        <fullName evidence="5">MBL fold metallo-hydrolase</fullName>
    </submittedName>
</protein>
<organism evidence="5 6">
    <name type="scientific">Cohnella endophytica</name>
    <dbReference type="NCBI Taxonomy" id="2419778"/>
    <lineage>
        <taxon>Bacteria</taxon>
        <taxon>Bacillati</taxon>
        <taxon>Bacillota</taxon>
        <taxon>Bacilli</taxon>
        <taxon>Bacillales</taxon>
        <taxon>Paenibacillaceae</taxon>
        <taxon>Cohnella</taxon>
    </lineage>
</organism>
<keyword evidence="6" id="KW-1185">Reference proteome</keyword>
<dbReference type="InterPro" id="IPR050855">
    <property type="entry name" value="NDM-1-like"/>
</dbReference>
<comment type="catalytic activity">
    <reaction evidence="1">
        <text>3',5'-cyclic CMP + H2O = CMP + H(+)</text>
        <dbReference type="Rhea" id="RHEA:72675"/>
        <dbReference type="ChEBI" id="CHEBI:15377"/>
        <dbReference type="ChEBI" id="CHEBI:15378"/>
        <dbReference type="ChEBI" id="CHEBI:58003"/>
        <dbReference type="ChEBI" id="CHEBI:60377"/>
    </reaction>
    <physiologicalReaction direction="left-to-right" evidence="1">
        <dbReference type="Rhea" id="RHEA:72676"/>
    </physiologicalReaction>
</comment>
<dbReference type="GO" id="GO:0016787">
    <property type="term" value="F:hydrolase activity"/>
    <property type="evidence" value="ECO:0007669"/>
    <property type="project" value="UniProtKB-KW"/>
</dbReference>
<accession>A0A494XDX9</accession>
<comment type="caution">
    <text evidence="5">The sequence shown here is derived from an EMBL/GenBank/DDBJ whole genome shotgun (WGS) entry which is preliminary data.</text>
</comment>
<evidence type="ECO:0000256" key="3">
    <source>
        <dbReference type="ARBA" id="ARBA00048505"/>
    </source>
</evidence>